<evidence type="ECO:0000256" key="2">
    <source>
        <dbReference type="ARBA" id="ARBA00022908"/>
    </source>
</evidence>
<dbReference type="InterPro" id="IPR002104">
    <property type="entry name" value="Integrase_catalytic"/>
</dbReference>
<reference evidence="6 7" key="1">
    <citation type="submission" date="2019-05" db="EMBL/GenBank/DDBJ databases">
        <title>The metagenome of a microbial culture collection derived from dairy environment covers the genomic content of the human microbiome.</title>
        <authorList>
            <person name="Roder T."/>
            <person name="Wuthrich D."/>
            <person name="Sattari Z."/>
            <person name="Von Ah U."/>
            <person name="Bar C."/>
            <person name="Ronchi F."/>
            <person name="Macpherson A.J."/>
            <person name="Ganal-Vonarburg S.C."/>
            <person name="Bruggmann R."/>
            <person name="Vergeres G."/>
        </authorList>
    </citation>
    <scope>NUCLEOTIDE SEQUENCE [LARGE SCALE GENOMIC DNA]</scope>
    <source>
        <strain evidence="6 7">FAM 24235</strain>
    </source>
</reference>
<dbReference type="OrthoDB" id="9803188at2"/>
<evidence type="ECO:0000256" key="3">
    <source>
        <dbReference type="ARBA" id="ARBA00023125"/>
    </source>
</evidence>
<comment type="caution">
    <text evidence="6">The sequence shown here is derived from an EMBL/GenBank/DDBJ whole genome shotgun (WGS) entry which is preliminary data.</text>
</comment>
<dbReference type="PANTHER" id="PTHR30629:SF2">
    <property type="entry name" value="PROPHAGE INTEGRASE INTS-RELATED"/>
    <property type="match status" value="1"/>
</dbReference>
<organism evidence="6 7">
    <name type="scientific">Marinilactibacillus psychrotolerans</name>
    <dbReference type="NCBI Taxonomy" id="191770"/>
    <lineage>
        <taxon>Bacteria</taxon>
        <taxon>Bacillati</taxon>
        <taxon>Bacillota</taxon>
        <taxon>Bacilli</taxon>
        <taxon>Lactobacillales</taxon>
        <taxon>Carnobacteriaceae</taxon>
        <taxon>Marinilactibacillus</taxon>
    </lineage>
</organism>
<dbReference type="Gene3D" id="1.10.150.130">
    <property type="match status" value="1"/>
</dbReference>
<accession>A0A5R9C637</accession>
<name>A0A5R9C637_9LACT</name>
<gene>
    <name evidence="6" type="ORF">FEZ48_03550</name>
</gene>
<dbReference type="InterPro" id="IPR013762">
    <property type="entry name" value="Integrase-like_cat_sf"/>
</dbReference>
<dbReference type="GO" id="GO:0006310">
    <property type="term" value="P:DNA recombination"/>
    <property type="evidence" value="ECO:0007669"/>
    <property type="project" value="UniProtKB-KW"/>
</dbReference>
<dbReference type="EMBL" id="VBTE01000007">
    <property type="protein sequence ID" value="TLQ08519.1"/>
    <property type="molecule type" value="Genomic_DNA"/>
</dbReference>
<dbReference type="Pfam" id="PF00589">
    <property type="entry name" value="Phage_integrase"/>
    <property type="match status" value="1"/>
</dbReference>
<dbReference type="Proteomes" id="UP000307201">
    <property type="component" value="Unassembled WGS sequence"/>
</dbReference>
<dbReference type="InterPro" id="IPR050808">
    <property type="entry name" value="Phage_Integrase"/>
</dbReference>
<keyword evidence="4" id="KW-0233">DNA recombination</keyword>
<dbReference type="InterPro" id="IPR010998">
    <property type="entry name" value="Integrase_recombinase_N"/>
</dbReference>
<dbReference type="GO" id="GO:0015074">
    <property type="term" value="P:DNA integration"/>
    <property type="evidence" value="ECO:0007669"/>
    <property type="project" value="UniProtKB-KW"/>
</dbReference>
<evidence type="ECO:0000256" key="1">
    <source>
        <dbReference type="ARBA" id="ARBA00008857"/>
    </source>
</evidence>
<evidence type="ECO:0000259" key="5">
    <source>
        <dbReference type="PROSITE" id="PS51898"/>
    </source>
</evidence>
<dbReference type="PROSITE" id="PS51898">
    <property type="entry name" value="TYR_RECOMBINASE"/>
    <property type="match status" value="1"/>
</dbReference>
<protein>
    <submittedName>
        <fullName evidence="6">Site-specific integrase</fullName>
    </submittedName>
</protein>
<dbReference type="PANTHER" id="PTHR30629">
    <property type="entry name" value="PROPHAGE INTEGRASE"/>
    <property type="match status" value="1"/>
</dbReference>
<dbReference type="InterPro" id="IPR011010">
    <property type="entry name" value="DNA_brk_join_enz"/>
</dbReference>
<evidence type="ECO:0000313" key="7">
    <source>
        <dbReference type="Proteomes" id="UP000307201"/>
    </source>
</evidence>
<dbReference type="AlphaFoldDB" id="A0A5R9C637"/>
<evidence type="ECO:0000313" key="6">
    <source>
        <dbReference type="EMBL" id="TLQ08519.1"/>
    </source>
</evidence>
<keyword evidence="3" id="KW-0238">DNA-binding</keyword>
<feature type="domain" description="Tyr recombinase" evidence="5">
    <location>
        <begin position="170"/>
        <end position="366"/>
    </location>
</feature>
<dbReference type="GO" id="GO:0003677">
    <property type="term" value="F:DNA binding"/>
    <property type="evidence" value="ECO:0007669"/>
    <property type="project" value="UniProtKB-KW"/>
</dbReference>
<sequence>MWIEQLKNGNYRYAERYTDPLTGKEKKVSMSNVKKNKRVEKEMFMKLHEKIELKLRKSTAKLNFSELTAKWLIINSKQVKPTTHDTNYYALKQVNNKIGSVQLDKLTAAMINNVLLEYFENDDFVYTTVNDRKKLIIRVINYGLEYGYLTDHTLPTQITIPKINVTAKKDEFKYLERYELATLLNQFEEKNMVEEVRLCKLQTFTGMRFNEMVSLDYRKDIDFENKMITISKNYSPSKKEFFLPKNGKVRKIHFNDEAMQLIQEQIRFDQMKMMKSNLNRENTLLFRTNYDNPYPLQSMNKFLKKIELDSNKELTTHIFRHTFISFMVEQGIDSRLIAEHVGHSNTEMIEKVYSHFTEKMNDNLKRAVNSVQFF</sequence>
<evidence type="ECO:0000256" key="4">
    <source>
        <dbReference type="ARBA" id="ARBA00023172"/>
    </source>
</evidence>
<dbReference type="Gene3D" id="1.10.443.10">
    <property type="entry name" value="Intergrase catalytic core"/>
    <property type="match status" value="1"/>
</dbReference>
<comment type="similarity">
    <text evidence="1">Belongs to the 'phage' integrase family.</text>
</comment>
<dbReference type="SUPFAM" id="SSF56349">
    <property type="entry name" value="DNA breaking-rejoining enzymes"/>
    <property type="match status" value="1"/>
</dbReference>
<dbReference type="RefSeq" id="WP_138471190.1">
    <property type="nucleotide sequence ID" value="NZ_VBTE01000007.1"/>
</dbReference>
<dbReference type="CDD" id="cd01189">
    <property type="entry name" value="INT_ICEBs1_C_like"/>
    <property type="match status" value="1"/>
</dbReference>
<proteinExistence type="inferred from homology"/>
<keyword evidence="2" id="KW-0229">DNA integration</keyword>